<proteinExistence type="predicted"/>
<sequence>MDRIALIEQVACRDGNDETRALVNALVRCLEPAEVAALLLRSISAPAMLRAAVIRKVRSDIETGRLSDATPLIDELSGAIANGEPRRRESVAYCLLQIALACPPKQQRRIQAFLGASDYIGLRRRSYKIYDTKSVKSRALLEEAWRQNLDYEAGWLIVKTFPVEFLLAEKATLLQILTEGWQLSRFYLRISEAFPDELAELLERDPISYVYVAARLRIQLRVKLVREVLDSSEGDSRLGLLLWSIGELGLWDVLVSYVPQVETDNRLPRA</sequence>
<name>A0ABN7L074_9BURK</name>
<evidence type="ECO:0000313" key="2">
    <source>
        <dbReference type="Proteomes" id="UP000673821"/>
    </source>
</evidence>
<evidence type="ECO:0008006" key="3">
    <source>
        <dbReference type="Google" id="ProtNLM"/>
    </source>
</evidence>
<evidence type="ECO:0000313" key="1">
    <source>
        <dbReference type="EMBL" id="CAE6724209.1"/>
    </source>
</evidence>
<dbReference type="EMBL" id="CAJNBH010000004">
    <property type="protein sequence ID" value="CAE6724209.1"/>
    <property type="molecule type" value="Genomic_DNA"/>
</dbReference>
<accession>A0ABN7L074</accession>
<dbReference type="Proteomes" id="UP000673821">
    <property type="component" value="Unassembled WGS sequence"/>
</dbReference>
<keyword evidence="2" id="KW-1185">Reference proteome</keyword>
<reference evidence="1 2" key="1">
    <citation type="submission" date="2021-02" db="EMBL/GenBank/DDBJ databases">
        <authorList>
            <person name="Vanwijnsberghe S."/>
        </authorList>
    </citation>
    <scope>NUCLEOTIDE SEQUENCE [LARGE SCALE GENOMIC DNA]</scope>
    <source>
        <strain evidence="1 2">R-69776</strain>
    </source>
</reference>
<dbReference type="RefSeq" id="WP_200658279.1">
    <property type="nucleotide sequence ID" value="NZ_CAJNBH010000004.1"/>
</dbReference>
<comment type="caution">
    <text evidence="1">The sequence shown here is derived from an EMBL/GenBank/DDBJ whole genome shotgun (WGS) entry which is preliminary data.</text>
</comment>
<protein>
    <recommendedName>
        <fullName evidence="3">HEAT repeat domain-containing protein</fullName>
    </recommendedName>
</protein>
<gene>
    <name evidence="1" type="ORF">R69776_01678</name>
</gene>
<organism evidence="1 2">
    <name type="scientific">Paraburkholderia nemoris</name>
    <dbReference type="NCBI Taxonomy" id="2793076"/>
    <lineage>
        <taxon>Bacteria</taxon>
        <taxon>Pseudomonadati</taxon>
        <taxon>Pseudomonadota</taxon>
        <taxon>Betaproteobacteria</taxon>
        <taxon>Burkholderiales</taxon>
        <taxon>Burkholderiaceae</taxon>
        <taxon>Paraburkholderia</taxon>
    </lineage>
</organism>